<dbReference type="InterPro" id="IPR052891">
    <property type="entry name" value="DNA-3mA_glycosylase"/>
</dbReference>
<keyword evidence="5" id="KW-0234">DNA repair</keyword>
<organism evidence="10 11">
    <name type="scientific">Pantoea alhagi</name>
    <dbReference type="NCBI Taxonomy" id="1891675"/>
    <lineage>
        <taxon>Bacteria</taxon>
        <taxon>Pseudomonadati</taxon>
        <taxon>Pseudomonadota</taxon>
        <taxon>Gammaproteobacteria</taxon>
        <taxon>Enterobacterales</taxon>
        <taxon>Erwiniaceae</taxon>
        <taxon>Pantoea</taxon>
    </lineage>
</organism>
<dbReference type="InterPro" id="IPR005019">
    <property type="entry name" value="Adenine_glyco"/>
</dbReference>
<comment type="catalytic activity">
    <reaction evidence="6">
        <text>Hydrolysis of alkylated DNA, releasing 3-methyladenine.</text>
        <dbReference type="EC" id="3.2.2.20"/>
    </reaction>
</comment>
<dbReference type="KEGG" id="palh:B1H58_07435"/>
<proteinExistence type="predicted"/>
<reference evidence="10 11" key="1">
    <citation type="submission" date="2017-02" db="EMBL/GenBank/DDBJ databases">
        <title>Complete genome sequence of the drought resistance-promoting endophyte Pantoea alhagi LTYR-11Z.</title>
        <authorList>
            <person name="Zhang L."/>
        </authorList>
    </citation>
    <scope>NUCLEOTIDE SEQUENCE [LARGE SCALE GENOMIC DNA]</scope>
    <source>
        <strain evidence="10 11">LTYR-11Z</strain>
    </source>
</reference>
<dbReference type="EC" id="3.2.2.20" evidence="8"/>
<keyword evidence="4 9" id="KW-0862">Zinc</keyword>
<evidence type="ECO:0000256" key="2">
    <source>
        <dbReference type="ARBA" id="ARBA00022763"/>
    </source>
</evidence>
<dbReference type="NCBIfam" id="TIGR00624">
    <property type="entry name" value="tag"/>
    <property type="match status" value="1"/>
</dbReference>
<accession>A0A1W6B453</accession>
<keyword evidence="10" id="KW-0326">Glycosidase</keyword>
<evidence type="ECO:0000256" key="5">
    <source>
        <dbReference type="ARBA" id="ARBA00023204"/>
    </source>
</evidence>
<dbReference type="Proteomes" id="UP000192900">
    <property type="component" value="Chromosome"/>
</dbReference>
<keyword evidence="2" id="KW-0227">DNA damage</keyword>
<evidence type="ECO:0000313" key="11">
    <source>
        <dbReference type="Proteomes" id="UP000192900"/>
    </source>
</evidence>
<feature type="binding site" evidence="9">
    <location>
        <position position="179"/>
    </location>
    <ligand>
        <name>Zn(2+)</name>
        <dbReference type="ChEBI" id="CHEBI:29105"/>
    </ligand>
</feature>
<evidence type="ECO:0000256" key="8">
    <source>
        <dbReference type="ARBA" id="ARBA00066766"/>
    </source>
</evidence>
<dbReference type="GO" id="GO:0008725">
    <property type="term" value="F:DNA-3-methyladenine glycosylase activity"/>
    <property type="evidence" value="ECO:0007669"/>
    <property type="project" value="UniProtKB-EC"/>
</dbReference>
<keyword evidence="11" id="KW-1185">Reference proteome</keyword>
<evidence type="ECO:0000256" key="7">
    <source>
        <dbReference type="ARBA" id="ARBA00057608"/>
    </source>
</evidence>
<evidence type="ECO:0000256" key="4">
    <source>
        <dbReference type="ARBA" id="ARBA00022833"/>
    </source>
</evidence>
<dbReference type="InterPro" id="IPR011257">
    <property type="entry name" value="DNA_glycosylase"/>
</dbReference>
<keyword evidence="1 9" id="KW-0479">Metal-binding</keyword>
<evidence type="ECO:0000256" key="1">
    <source>
        <dbReference type="ARBA" id="ARBA00022723"/>
    </source>
</evidence>
<feature type="binding site" evidence="9">
    <location>
        <position position="175"/>
    </location>
    <ligand>
        <name>Zn(2+)</name>
        <dbReference type="ChEBI" id="CHEBI:29105"/>
    </ligand>
</feature>
<dbReference type="AlphaFoldDB" id="A0A1W6B453"/>
<dbReference type="PANTHER" id="PTHR30037:SF4">
    <property type="entry name" value="DNA-3-METHYLADENINE GLYCOSYLASE I"/>
    <property type="match status" value="1"/>
</dbReference>
<dbReference type="PANTHER" id="PTHR30037">
    <property type="entry name" value="DNA-3-METHYLADENINE GLYCOSYLASE 1"/>
    <property type="match status" value="1"/>
</dbReference>
<dbReference type="GO" id="GO:0046872">
    <property type="term" value="F:metal ion binding"/>
    <property type="evidence" value="ECO:0007669"/>
    <property type="project" value="UniProtKB-KW"/>
</dbReference>
<dbReference type="SUPFAM" id="SSF48150">
    <property type="entry name" value="DNA-glycosylase"/>
    <property type="match status" value="1"/>
</dbReference>
<sequence>MQRCGWVSTDPLYQTYHDHEWGIAQTQSRILFEMLCLEGQQAGLSWITVLKKRENYRAAFYQFDPHAVVLMNESDIDRLMQNSGLIRHRAKLNAIVTNARAYLAMQENGEDFSRFIWSFVDGQPQINHFADGAAVPAQTLVSISLSKALKKRGFKFVGSTICYAFMQACGLVNDHITTCFRHPDNQPR</sequence>
<name>A0A1W6B453_9GAMM</name>
<dbReference type="RefSeq" id="WP_085069101.1">
    <property type="nucleotide sequence ID" value="NZ_CP019706.1"/>
</dbReference>
<evidence type="ECO:0000313" key="10">
    <source>
        <dbReference type="EMBL" id="ARJ41871.1"/>
    </source>
</evidence>
<gene>
    <name evidence="10" type="ORF">B1H58_07435</name>
</gene>
<protein>
    <recommendedName>
        <fullName evidence="8">DNA-3-methyladenine glycosylase I</fullName>
        <ecNumber evidence="8">3.2.2.20</ecNumber>
    </recommendedName>
</protein>
<dbReference type="OrthoDB" id="9807664at2"/>
<dbReference type="Pfam" id="PF03352">
    <property type="entry name" value="Adenine_glyco"/>
    <property type="match status" value="1"/>
</dbReference>
<keyword evidence="3" id="KW-0378">Hydrolase</keyword>
<feature type="binding site" evidence="9">
    <location>
        <position position="17"/>
    </location>
    <ligand>
        <name>Zn(2+)</name>
        <dbReference type="ChEBI" id="CHEBI:29105"/>
    </ligand>
</feature>
<dbReference type="InterPro" id="IPR004597">
    <property type="entry name" value="Tag"/>
</dbReference>
<comment type="function">
    <text evidence="7">Hydrolysis of the deoxyribose N-glycosidic bond to excise 3-methyladenine from the damaged DNA polymer formed by alkylation lesions.</text>
</comment>
<feature type="binding site" evidence="9">
    <location>
        <position position="4"/>
    </location>
    <ligand>
        <name>Zn(2+)</name>
        <dbReference type="ChEBI" id="CHEBI:29105"/>
    </ligand>
</feature>
<dbReference type="Gene3D" id="1.10.340.30">
    <property type="entry name" value="Hypothetical protein, domain 2"/>
    <property type="match status" value="1"/>
</dbReference>
<dbReference type="FunFam" id="1.10.340.30:FF:000009">
    <property type="entry name" value="DNA-3-methyladenine glycosylase I"/>
    <property type="match status" value="1"/>
</dbReference>
<dbReference type="STRING" id="1891675.B1H58_07435"/>
<evidence type="ECO:0000256" key="6">
    <source>
        <dbReference type="ARBA" id="ARBA00052558"/>
    </source>
</evidence>
<evidence type="ECO:0000256" key="3">
    <source>
        <dbReference type="ARBA" id="ARBA00022801"/>
    </source>
</evidence>
<dbReference type="EMBL" id="CP019706">
    <property type="protein sequence ID" value="ARJ41871.1"/>
    <property type="molecule type" value="Genomic_DNA"/>
</dbReference>
<evidence type="ECO:0000256" key="9">
    <source>
        <dbReference type="PIRSR" id="PIRSR604597-1"/>
    </source>
</evidence>
<dbReference type="GO" id="GO:0006284">
    <property type="term" value="P:base-excision repair"/>
    <property type="evidence" value="ECO:0007669"/>
    <property type="project" value="InterPro"/>
</dbReference>